<evidence type="ECO:0000313" key="3">
    <source>
        <dbReference type="EMBL" id="SEO74124.1"/>
    </source>
</evidence>
<reference evidence="2" key="2">
    <citation type="submission" date="2016-10" db="EMBL/GenBank/DDBJ databases">
        <authorList>
            <person name="de Groot N.N."/>
        </authorList>
    </citation>
    <scope>NUCLEOTIDE SEQUENCE [LARGE SCALE GENOMIC DNA]</scope>
    <source>
        <strain evidence="2">CCBAU85039</strain>
    </source>
</reference>
<proteinExistence type="predicted"/>
<reference evidence="4" key="1">
    <citation type="submission" date="2016-10" db="EMBL/GenBank/DDBJ databases">
        <authorList>
            <person name="Wibberg D."/>
        </authorList>
    </citation>
    <scope>NUCLEOTIDE SEQUENCE [LARGE SCALE GENOMIC DNA]</scope>
</reference>
<dbReference type="Pfam" id="PF13510">
    <property type="entry name" value="Fer2_4"/>
    <property type="match status" value="1"/>
</dbReference>
<reference evidence="3 5" key="3">
    <citation type="submission" date="2016-10" db="EMBL/GenBank/DDBJ databases">
        <authorList>
            <person name="Varghese N."/>
            <person name="Submissions S."/>
        </authorList>
    </citation>
    <scope>NUCLEOTIDE SEQUENCE [LARGE SCALE GENOMIC DNA]</scope>
    <source>
        <strain evidence="3 5">CGMCC 1.7071</strain>
    </source>
</reference>
<dbReference type="InterPro" id="IPR042204">
    <property type="entry name" value="2Fe-2S-bd_N"/>
</dbReference>
<evidence type="ECO:0000256" key="1">
    <source>
        <dbReference type="ARBA" id="ARBA00023002"/>
    </source>
</evidence>
<sequence>MTLRKCRETSFKRLGAIASPVIELTVDGQSVVARAGETVLIALNTELGHVRNFEFHHERRAGFCFMGACQDCWLWKTSGERIRACTSLVEAGMSLSTVAPEERA</sequence>
<protein>
    <submittedName>
        <fullName evidence="3">2Fe-2S iron-sulfur cluster binding domain-containing protein</fullName>
    </submittedName>
    <submittedName>
        <fullName evidence="2">Hydrogen cyanide synthase subunit HcnA</fullName>
        <ecNumber evidence="2">1.4.99.5</ecNumber>
    </submittedName>
</protein>
<dbReference type="EC" id="1.4.99.5" evidence="2"/>
<evidence type="ECO:0000313" key="4">
    <source>
        <dbReference type="Proteomes" id="UP000183063"/>
    </source>
</evidence>
<dbReference type="Proteomes" id="UP000183063">
    <property type="component" value="Unassembled WGS sequence"/>
</dbReference>
<dbReference type="Gene3D" id="3.10.20.440">
    <property type="entry name" value="2Fe-2S iron-sulphur cluster binding domain, sarcosine oxidase, alpha subunit, N-terminal domain"/>
    <property type="match status" value="1"/>
</dbReference>
<dbReference type="STRING" id="501024.RTCCBAU85039_4528"/>
<organism evidence="2 4">
    <name type="scientific">Rhizobium tibeticum</name>
    <dbReference type="NCBI Taxonomy" id="501024"/>
    <lineage>
        <taxon>Bacteria</taxon>
        <taxon>Pseudomonadati</taxon>
        <taxon>Pseudomonadota</taxon>
        <taxon>Alphaproteobacteria</taxon>
        <taxon>Hyphomicrobiales</taxon>
        <taxon>Rhizobiaceae</taxon>
        <taxon>Rhizobium/Agrobacterium group</taxon>
        <taxon>Rhizobium</taxon>
    </lineage>
</organism>
<accession>A0A1H8S6T9</accession>
<dbReference type="RefSeq" id="WP_072378723.1">
    <property type="nucleotide sequence ID" value="NZ_FNXB01000029.1"/>
</dbReference>
<dbReference type="EMBL" id="FOCV01000023">
    <property type="protein sequence ID" value="SEO74124.1"/>
    <property type="molecule type" value="Genomic_DNA"/>
</dbReference>
<gene>
    <name evidence="2" type="primary">hcnA</name>
    <name evidence="2" type="ORF">RTCCBAU85039_4528</name>
    <name evidence="3" type="ORF">SAMN05216228_102396</name>
</gene>
<dbReference type="AlphaFoldDB" id="A0A1H8S6T9"/>
<keyword evidence="1 2" id="KW-0560">Oxidoreductase</keyword>
<dbReference type="OrthoDB" id="573392at2"/>
<evidence type="ECO:0000313" key="5">
    <source>
        <dbReference type="Proteomes" id="UP000198939"/>
    </source>
</evidence>
<name>A0A1H8S6T9_9HYPH</name>
<dbReference type="EMBL" id="FNXB01000029">
    <property type="protein sequence ID" value="SEI10273.1"/>
    <property type="molecule type" value="Genomic_DNA"/>
</dbReference>
<dbReference type="InterPro" id="IPR036010">
    <property type="entry name" value="2Fe-2S_ferredoxin-like_sf"/>
</dbReference>
<dbReference type="GO" id="GO:0051536">
    <property type="term" value="F:iron-sulfur cluster binding"/>
    <property type="evidence" value="ECO:0007669"/>
    <property type="project" value="InterPro"/>
</dbReference>
<dbReference type="GO" id="GO:0050622">
    <property type="term" value="F:glycine dehydrogenase (cyanide-forming) activity"/>
    <property type="evidence" value="ECO:0007669"/>
    <property type="project" value="UniProtKB-EC"/>
</dbReference>
<dbReference type="Proteomes" id="UP000198939">
    <property type="component" value="Unassembled WGS sequence"/>
</dbReference>
<evidence type="ECO:0000313" key="2">
    <source>
        <dbReference type="EMBL" id="SEI10273.1"/>
    </source>
</evidence>
<keyword evidence="5" id="KW-1185">Reference proteome</keyword>
<dbReference type="SUPFAM" id="SSF54292">
    <property type="entry name" value="2Fe-2S ferredoxin-like"/>
    <property type="match status" value="1"/>
</dbReference>